<dbReference type="InParanoid" id="C1GBL9"/>
<dbReference type="AlphaFoldDB" id="C1GBL9"/>
<dbReference type="GeneID" id="22584028"/>
<feature type="compositionally biased region" description="Low complexity" evidence="1">
    <location>
        <begin position="108"/>
        <end position="125"/>
    </location>
</feature>
<keyword evidence="3" id="KW-1185">Reference proteome</keyword>
<feature type="region of interest" description="Disordered" evidence="1">
    <location>
        <begin position="102"/>
        <end position="131"/>
    </location>
</feature>
<name>C1GBL9_PARBD</name>
<dbReference type="HOGENOM" id="CLU_1928250_0_0_1"/>
<organism evidence="2 3">
    <name type="scientific">Paracoccidioides brasiliensis (strain Pb18)</name>
    <dbReference type="NCBI Taxonomy" id="502780"/>
    <lineage>
        <taxon>Eukaryota</taxon>
        <taxon>Fungi</taxon>
        <taxon>Dikarya</taxon>
        <taxon>Ascomycota</taxon>
        <taxon>Pezizomycotina</taxon>
        <taxon>Eurotiomycetes</taxon>
        <taxon>Eurotiomycetidae</taxon>
        <taxon>Onygenales</taxon>
        <taxon>Ajellomycetaceae</taxon>
        <taxon>Paracoccidioides</taxon>
    </lineage>
</organism>
<protein>
    <submittedName>
        <fullName evidence="2">Uncharacterized protein</fullName>
    </submittedName>
</protein>
<sequence length="131" mass="14654">MSKQPWLDDLSQDWIPQPCSSQNSLRERVSSSFKRSSRSQSASPPPTTSISSSQKPSFNYLRHMRKSSEPSRLSDIEPSNSNLSSNHSFSIINVLTASLGPKGKLFRTTSTPQPQPQHQLSSTLLYHRSHS</sequence>
<evidence type="ECO:0000313" key="3">
    <source>
        <dbReference type="Proteomes" id="UP000001628"/>
    </source>
</evidence>
<dbReference type="VEuPathDB" id="FungiDB:PADG_05020"/>
<dbReference type="RefSeq" id="XP_010760237.1">
    <property type="nucleotide sequence ID" value="XM_010761935.1"/>
</dbReference>
<reference evidence="2 3" key="1">
    <citation type="journal article" date="2011" name="PLoS Genet.">
        <title>Comparative genomic analysis of human fungal pathogens causing paracoccidioidomycosis.</title>
        <authorList>
            <person name="Desjardins C.A."/>
            <person name="Champion M.D."/>
            <person name="Holder J.W."/>
            <person name="Muszewska A."/>
            <person name="Goldberg J."/>
            <person name="Bailao A.M."/>
            <person name="Brigido M.M."/>
            <person name="Ferreira M.E."/>
            <person name="Garcia A.M."/>
            <person name="Grynberg M."/>
            <person name="Gujja S."/>
            <person name="Heiman D.I."/>
            <person name="Henn M.R."/>
            <person name="Kodira C.D."/>
            <person name="Leon-Narvaez H."/>
            <person name="Longo L.V."/>
            <person name="Ma L.J."/>
            <person name="Malavazi I."/>
            <person name="Matsuo A.L."/>
            <person name="Morais F.V."/>
            <person name="Pereira M."/>
            <person name="Rodriguez-Brito S."/>
            <person name="Sakthikumar S."/>
            <person name="Salem-Izacc S.M."/>
            <person name="Sykes S.M."/>
            <person name="Teixeira M.M."/>
            <person name="Vallejo M.C."/>
            <person name="Walter M.E."/>
            <person name="Yandava C."/>
            <person name="Young S."/>
            <person name="Zeng Q."/>
            <person name="Zucker J."/>
            <person name="Felipe M.S."/>
            <person name="Goldman G.H."/>
            <person name="Haas B.J."/>
            <person name="McEwen J.G."/>
            <person name="Nino-Vega G."/>
            <person name="Puccia R."/>
            <person name="San-Blas G."/>
            <person name="Soares C.M."/>
            <person name="Birren B.W."/>
            <person name="Cuomo C.A."/>
        </authorList>
    </citation>
    <scope>NUCLEOTIDE SEQUENCE [LARGE SCALE GENOMIC DNA]</scope>
    <source>
        <strain evidence="2 3">Pb18</strain>
    </source>
</reference>
<feature type="region of interest" description="Disordered" evidence="1">
    <location>
        <begin position="1"/>
        <end position="87"/>
    </location>
</feature>
<dbReference type="KEGG" id="pbn:PADG_05020"/>
<accession>C1GBL9</accession>
<evidence type="ECO:0000313" key="2">
    <source>
        <dbReference type="EMBL" id="EEH48941.2"/>
    </source>
</evidence>
<dbReference type="Proteomes" id="UP000001628">
    <property type="component" value="Unassembled WGS sequence"/>
</dbReference>
<feature type="compositionally biased region" description="Low complexity" evidence="1">
    <location>
        <begin position="30"/>
        <end position="58"/>
    </location>
</feature>
<evidence type="ECO:0000256" key="1">
    <source>
        <dbReference type="SAM" id="MobiDB-lite"/>
    </source>
</evidence>
<dbReference type="eggNOG" id="KOG0531">
    <property type="taxonomic scope" value="Eukaryota"/>
</dbReference>
<gene>
    <name evidence="2" type="ORF">PADG_05020</name>
</gene>
<proteinExistence type="predicted"/>
<feature type="compositionally biased region" description="Basic and acidic residues" evidence="1">
    <location>
        <begin position="66"/>
        <end position="75"/>
    </location>
</feature>
<dbReference type="STRING" id="502780.C1GBL9"/>
<dbReference type="EMBL" id="KN275961">
    <property type="protein sequence ID" value="EEH48941.2"/>
    <property type="molecule type" value="Genomic_DNA"/>
</dbReference>